<dbReference type="AlphaFoldDB" id="A0A0S3K6E1"/>
<organism evidence="2 4">
    <name type="scientific">Enterococcus silesiacus</name>
    <dbReference type="NCBI Taxonomy" id="332949"/>
    <lineage>
        <taxon>Bacteria</taxon>
        <taxon>Bacillati</taxon>
        <taxon>Bacillota</taxon>
        <taxon>Bacilli</taxon>
        <taxon>Lactobacillales</taxon>
        <taxon>Enterococcaceae</taxon>
        <taxon>Enterococcus</taxon>
    </lineage>
</organism>
<gene>
    <name evidence="1" type="ORF">ATZ33_00190</name>
    <name evidence="2" type="ORF">RV15_GL002788</name>
</gene>
<proteinExistence type="predicted"/>
<dbReference type="Proteomes" id="UP000183039">
    <property type="component" value="Unassembled WGS sequence"/>
</dbReference>
<dbReference type="Proteomes" id="UP000065511">
    <property type="component" value="Chromosome"/>
</dbReference>
<dbReference type="RefSeq" id="WP_071876829.1">
    <property type="nucleotide sequence ID" value="NZ_JXLC01000004.1"/>
</dbReference>
<keyword evidence="3" id="KW-1185">Reference proteome</keyword>
<dbReference type="EMBL" id="CP013614">
    <property type="protein sequence ID" value="ALR99854.1"/>
    <property type="molecule type" value="Genomic_DNA"/>
</dbReference>
<evidence type="ECO:0000313" key="4">
    <source>
        <dbReference type="Proteomes" id="UP000183039"/>
    </source>
</evidence>
<reference evidence="1 3" key="2">
    <citation type="submission" date="2015-12" db="EMBL/GenBank/DDBJ databases">
        <authorList>
            <person name="Lauer A."/>
            <person name="Humrighouse B."/>
            <person name="Loparev V."/>
            <person name="Shewmaker P.L."/>
            <person name="Whitney A.M."/>
            <person name="McLaughlin R.W."/>
        </authorList>
    </citation>
    <scope>NUCLEOTIDE SEQUENCE [LARGE SCALE GENOMIC DNA]</scope>
    <source>
        <strain evidence="1 3">LMG 23085</strain>
    </source>
</reference>
<evidence type="ECO:0000313" key="2">
    <source>
        <dbReference type="EMBL" id="OJG92843.1"/>
    </source>
</evidence>
<sequence>MFIVWGSTGFEKDLGDTVIQCDCSHCNNEVIMQGKQIGRKFTLFWIPLFTTSSSHYLLCPICGYGKELSKDVLAQYLVSTVETIAE</sequence>
<accession>A0A0S3K6E1</accession>
<evidence type="ECO:0000313" key="3">
    <source>
        <dbReference type="Proteomes" id="UP000065511"/>
    </source>
</evidence>
<name>A0A0S3K6E1_9ENTE</name>
<dbReference type="KEGG" id="ess:ATZ33_00190"/>
<evidence type="ECO:0008006" key="5">
    <source>
        <dbReference type="Google" id="ProtNLM"/>
    </source>
</evidence>
<protein>
    <recommendedName>
        <fullName evidence="5">Zinc-ribbon 15 domain-containing protein</fullName>
    </recommendedName>
</protein>
<reference evidence="2 4" key="1">
    <citation type="submission" date="2014-12" db="EMBL/GenBank/DDBJ databases">
        <title>Draft genome sequences of 29 type strains of Enterococci.</title>
        <authorList>
            <person name="Zhong Z."/>
            <person name="Sun Z."/>
            <person name="Liu W."/>
            <person name="Zhang W."/>
            <person name="Zhang H."/>
        </authorList>
    </citation>
    <scope>NUCLEOTIDE SEQUENCE [LARGE SCALE GENOMIC DNA]</scope>
    <source>
        <strain evidence="2 4">DSM 22801</strain>
    </source>
</reference>
<dbReference type="EMBL" id="JXLC01000004">
    <property type="protein sequence ID" value="OJG92843.1"/>
    <property type="molecule type" value="Genomic_DNA"/>
</dbReference>
<dbReference type="OrthoDB" id="166721at2"/>
<evidence type="ECO:0000313" key="1">
    <source>
        <dbReference type="EMBL" id="ALR99854.1"/>
    </source>
</evidence>